<dbReference type="HOGENOM" id="CLU_042037_1_0_11"/>
<dbReference type="InterPro" id="IPR014721">
    <property type="entry name" value="Ribsml_uS5_D2-typ_fold_subgr"/>
</dbReference>
<sequence length="358" mass="39017">MCIPRNNEIGFEVLMHCGLRSKRFRIGLLFLFLSCTLAGLLGLAPSGMLIEQPGPILPLVGFGDKDVVKNKNLKTKTGKLIGLSVLLVGTPEARLPVAYVALSMFDRHLNIVPLDEVYPPGTSAEHFGQVQGYLMHTSRDTAVLTAMQRLGIPVLKRVVIRRVWKGMASEGKLFMGDEILSVDNKPVPSLEVLRGAIQNRPLKLEILRSGRVVLIELIPRVDGDRALLGIDVFEKPVSKTSIEFVDGDVGGQSAGLMFAIASYELLSGQGITDGLYISGTGALHPDGRVLEIAGSVQKMWAAYRAGSRIMLLPRENCPEIRSVAPHDMFAYSVSSFDEAISTIKNLKVGKKELKNRCA</sequence>
<dbReference type="Gene3D" id="3.30.230.10">
    <property type="match status" value="1"/>
</dbReference>
<accession>Q83MS5</accession>
<dbReference type="MEROPS" id="S16.012"/>
<dbReference type="SUPFAM" id="SSF50156">
    <property type="entry name" value="PDZ domain-like"/>
    <property type="match status" value="1"/>
</dbReference>
<dbReference type="InterPro" id="IPR036034">
    <property type="entry name" value="PDZ_sf"/>
</dbReference>
<name>Q83MS5_TROWT</name>
<dbReference type="GO" id="GO:0030163">
    <property type="term" value="P:protein catabolic process"/>
    <property type="evidence" value="ECO:0007669"/>
    <property type="project" value="InterPro"/>
</dbReference>
<dbReference type="STRING" id="203267.TWT_628"/>
<reference evidence="3 4" key="1">
    <citation type="journal article" date="2003" name="Genome Res.">
        <title>Tropheryma whipplei twist: a human pathogenic Actinobacteria with a reduced genome.</title>
        <authorList>
            <person name="Raoult D."/>
            <person name="Ogata H."/>
            <person name="Audic S."/>
            <person name="Robert C."/>
            <person name="Suhre K."/>
            <person name="Drancourt M."/>
            <person name="Claverie J.-M."/>
        </authorList>
    </citation>
    <scope>NUCLEOTIDE SEQUENCE [LARGE SCALE GENOMIC DNA]</scope>
    <source>
        <strain evidence="3 4">Twist</strain>
    </source>
</reference>
<dbReference type="Pfam" id="PF05362">
    <property type="entry name" value="Lon_C"/>
    <property type="match status" value="1"/>
</dbReference>
<dbReference type="InterPro" id="IPR008269">
    <property type="entry name" value="Lon_proteolytic"/>
</dbReference>
<gene>
    <name evidence="3" type="ordered locus">TWT_628</name>
</gene>
<evidence type="ECO:0000259" key="2">
    <source>
        <dbReference type="Pfam" id="PF05362"/>
    </source>
</evidence>
<keyword evidence="1" id="KW-1133">Transmembrane helix</keyword>
<dbReference type="GO" id="GO:0006508">
    <property type="term" value="P:proteolysis"/>
    <property type="evidence" value="ECO:0007669"/>
    <property type="project" value="InterPro"/>
</dbReference>
<dbReference type="InterPro" id="IPR020568">
    <property type="entry name" value="Ribosomal_Su5_D2-typ_SF"/>
</dbReference>
<feature type="domain" description="Lon proteolytic" evidence="2">
    <location>
        <begin position="250"/>
        <end position="324"/>
    </location>
</feature>
<dbReference type="PANTHER" id="PTHR10046">
    <property type="entry name" value="ATP DEPENDENT LON PROTEASE FAMILY MEMBER"/>
    <property type="match status" value="1"/>
</dbReference>
<evidence type="ECO:0000313" key="3">
    <source>
        <dbReference type="EMBL" id="AAO44725.1"/>
    </source>
</evidence>
<keyword evidence="4" id="KW-1185">Reference proteome</keyword>
<dbReference type="GO" id="GO:0004252">
    <property type="term" value="F:serine-type endopeptidase activity"/>
    <property type="evidence" value="ECO:0007669"/>
    <property type="project" value="InterPro"/>
</dbReference>
<dbReference type="GO" id="GO:0005524">
    <property type="term" value="F:ATP binding"/>
    <property type="evidence" value="ECO:0007669"/>
    <property type="project" value="InterPro"/>
</dbReference>
<dbReference type="InterPro" id="IPR027065">
    <property type="entry name" value="Lon_Prtase"/>
</dbReference>
<keyword evidence="1" id="KW-0472">Membrane</keyword>
<evidence type="ECO:0000313" key="4">
    <source>
        <dbReference type="Proteomes" id="UP000002200"/>
    </source>
</evidence>
<dbReference type="GO" id="GO:0004176">
    <property type="term" value="F:ATP-dependent peptidase activity"/>
    <property type="evidence" value="ECO:0007669"/>
    <property type="project" value="InterPro"/>
</dbReference>
<proteinExistence type="predicted"/>
<dbReference type="EMBL" id="AE014184">
    <property type="protein sequence ID" value="AAO44725.1"/>
    <property type="molecule type" value="Genomic_DNA"/>
</dbReference>
<keyword evidence="1" id="KW-0812">Transmembrane</keyword>
<protein>
    <submittedName>
        <fullName evidence="3">Predicted secreted protein</fullName>
    </submittedName>
</protein>
<dbReference type="Gene3D" id="2.30.42.10">
    <property type="match status" value="1"/>
</dbReference>
<dbReference type="eggNOG" id="COG3480">
    <property type="taxonomic scope" value="Bacteria"/>
</dbReference>
<dbReference type="AlphaFoldDB" id="Q83MS5"/>
<organism evidence="3 4">
    <name type="scientific">Tropheryma whipplei (strain Twist)</name>
    <name type="common">Whipple's bacillus</name>
    <dbReference type="NCBI Taxonomy" id="203267"/>
    <lineage>
        <taxon>Bacteria</taxon>
        <taxon>Bacillati</taxon>
        <taxon>Actinomycetota</taxon>
        <taxon>Actinomycetes</taxon>
        <taxon>Micrococcales</taxon>
        <taxon>Tropherymataceae</taxon>
        <taxon>Tropheryma</taxon>
    </lineage>
</organism>
<evidence type="ECO:0000256" key="1">
    <source>
        <dbReference type="SAM" id="Phobius"/>
    </source>
</evidence>
<dbReference type="OrthoDB" id="2356897at2"/>
<dbReference type="KEGG" id="twh:TWT_628"/>
<feature type="transmembrane region" description="Helical" evidence="1">
    <location>
        <begin position="28"/>
        <end position="50"/>
    </location>
</feature>
<dbReference type="SUPFAM" id="SSF54211">
    <property type="entry name" value="Ribosomal protein S5 domain 2-like"/>
    <property type="match status" value="1"/>
</dbReference>
<dbReference type="Proteomes" id="UP000002200">
    <property type="component" value="Chromosome"/>
</dbReference>